<evidence type="ECO:0000256" key="11">
    <source>
        <dbReference type="RuleBase" id="RU362068"/>
    </source>
</evidence>
<keyword evidence="7 11" id="KW-0521">NADP</keyword>
<name>A0A858R443_9PROT</name>
<proteinExistence type="inferred from homology"/>
<feature type="domain" description="Ketopantoate reductase N-terminal" evidence="12">
    <location>
        <begin position="3"/>
        <end position="148"/>
    </location>
</feature>
<sequence>MRILFLGAGSIGGYYGGRLMQAGANVTFLVRPRRQAQLMEQGLRVTSPHGDIRLPAQCVTKARGPYDLVVLTNKAYDLEDAIQAVTPAMGPGSRLLPLLNGLRHLDRLDQAFGADRVMGGLAHISTTLDPDGTIRHLNQLHRITFGARDPGQAAAADALADAFRPTSVEWRQSGDVLQDLWEKFTFLCSLAATTTLVRGSIGTILAQPGGEAFIRAVIAECRSVAQAEGHPPRPPAAEEAVRLLTQPGSPLAASMLRDIQKGGPSEGEHIVGDMLARGERHGLTLPTLAMSALALRVYEAERARG</sequence>
<dbReference type="NCBIfam" id="TIGR00745">
    <property type="entry name" value="apbA_panE"/>
    <property type="match status" value="1"/>
</dbReference>
<dbReference type="NCBIfam" id="NF005094">
    <property type="entry name" value="PRK06522.2-5"/>
    <property type="match status" value="1"/>
</dbReference>
<dbReference type="InterPro" id="IPR013328">
    <property type="entry name" value="6PGD_dom2"/>
</dbReference>
<gene>
    <name evidence="14" type="primary">panE</name>
    <name evidence="14" type="ORF">HHL28_00935</name>
</gene>
<feature type="domain" description="Ketopantoate reductase C-terminal" evidence="13">
    <location>
        <begin position="175"/>
        <end position="297"/>
    </location>
</feature>
<keyword evidence="6 11" id="KW-0566">Pantothenate biosynthesis</keyword>
<dbReference type="Gene3D" id="3.40.50.720">
    <property type="entry name" value="NAD(P)-binding Rossmann-like Domain"/>
    <property type="match status" value="1"/>
</dbReference>
<dbReference type="GO" id="GO:0008677">
    <property type="term" value="F:2-dehydropantoate 2-reductase activity"/>
    <property type="evidence" value="ECO:0007669"/>
    <property type="project" value="UniProtKB-EC"/>
</dbReference>
<dbReference type="InterPro" id="IPR036291">
    <property type="entry name" value="NAD(P)-bd_dom_sf"/>
</dbReference>
<evidence type="ECO:0000256" key="2">
    <source>
        <dbReference type="ARBA" id="ARBA00004994"/>
    </source>
</evidence>
<dbReference type="AlphaFoldDB" id="A0A858R443"/>
<evidence type="ECO:0000256" key="6">
    <source>
        <dbReference type="ARBA" id="ARBA00022655"/>
    </source>
</evidence>
<comment type="similarity">
    <text evidence="3 11">Belongs to the ketopantoate reductase family.</text>
</comment>
<dbReference type="FunFam" id="1.10.1040.10:FF:000017">
    <property type="entry name" value="2-dehydropantoate 2-reductase"/>
    <property type="match status" value="1"/>
</dbReference>
<evidence type="ECO:0000259" key="13">
    <source>
        <dbReference type="Pfam" id="PF08546"/>
    </source>
</evidence>
<dbReference type="PANTHER" id="PTHR21708">
    <property type="entry name" value="PROBABLE 2-DEHYDROPANTOATE 2-REDUCTASE"/>
    <property type="match status" value="1"/>
</dbReference>
<dbReference type="Pfam" id="PF08546">
    <property type="entry name" value="ApbA_C"/>
    <property type="match status" value="1"/>
</dbReference>
<dbReference type="GO" id="GO:0015940">
    <property type="term" value="P:pantothenate biosynthetic process"/>
    <property type="evidence" value="ECO:0007669"/>
    <property type="project" value="UniProtKB-UniPathway"/>
</dbReference>
<dbReference type="Gene3D" id="1.10.1040.10">
    <property type="entry name" value="N-(1-d-carboxylethyl)-l-norvaline Dehydrogenase, domain 2"/>
    <property type="match status" value="1"/>
</dbReference>
<dbReference type="FunFam" id="3.40.50.720:FF:000307">
    <property type="entry name" value="2-dehydropantoate 2-reductase"/>
    <property type="match status" value="1"/>
</dbReference>
<evidence type="ECO:0000256" key="8">
    <source>
        <dbReference type="ARBA" id="ARBA00023002"/>
    </source>
</evidence>
<evidence type="ECO:0000256" key="4">
    <source>
        <dbReference type="ARBA" id="ARBA00013014"/>
    </source>
</evidence>
<evidence type="ECO:0000313" key="15">
    <source>
        <dbReference type="Proteomes" id="UP000501891"/>
    </source>
</evidence>
<dbReference type="InterPro" id="IPR008927">
    <property type="entry name" value="6-PGluconate_DH-like_C_sf"/>
</dbReference>
<organism evidence="14 15">
    <name type="scientific">Aerophototrophica crusticola</name>
    <dbReference type="NCBI Taxonomy" id="1709002"/>
    <lineage>
        <taxon>Bacteria</taxon>
        <taxon>Pseudomonadati</taxon>
        <taxon>Pseudomonadota</taxon>
        <taxon>Alphaproteobacteria</taxon>
        <taxon>Rhodospirillales</taxon>
        <taxon>Rhodospirillaceae</taxon>
        <taxon>Aerophototrophica</taxon>
    </lineage>
</organism>
<dbReference type="Proteomes" id="UP000501891">
    <property type="component" value="Chromosome"/>
</dbReference>
<dbReference type="InterPro" id="IPR013752">
    <property type="entry name" value="KPA_reductase"/>
</dbReference>
<dbReference type="GO" id="GO:0005737">
    <property type="term" value="C:cytoplasm"/>
    <property type="evidence" value="ECO:0007669"/>
    <property type="project" value="TreeGrafter"/>
</dbReference>
<protein>
    <recommendedName>
        <fullName evidence="5 11">2-dehydropantoate 2-reductase</fullName>
        <ecNumber evidence="4 11">1.1.1.169</ecNumber>
    </recommendedName>
    <alternativeName>
        <fullName evidence="9 11">Ketopantoate reductase</fullName>
    </alternativeName>
</protein>
<dbReference type="UniPathway" id="UPA00028">
    <property type="reaction ID" value="UER00004"/>
</dbReference>
<dbReference type="KEGG" id="acru:HHL28_00935"/>
<accession>A0A858R443</accession>
<dbReference type="InterPro" id="IPR051402">
    <property type="entry name" value="KPR-Related"/>
</dbReference>
<evidence type="ECO:0000256" key="10">
    <source>
        <dbReference type="ARBA" id="ARBA00048793"/>
    </source>
</evidence>
<dbReference type="EMBL" id="CP051775">
    <property type="protein sequence ID" value="QJE71866.1"/>
    <property type="molecule type" value="Genomic_DNA"/>
</dbReference>
<evidence type="ECO:0000256" key="3">
    <source>
        <dbReference type="ARBA" id="ARBA00007870"/>
    </source>
</evidence>
<dbReference type="EC" id="1.1.1.169" evidence="4 11"/>
<evidence type="ECO:0000259" key="12">
    <source>
        <dbReference type="Pfam" id="PF02558"/>
    </source>
</evidence>
<evidence type="ECO:0000256" key="1">
    <source>
        <dbReference type="ARBA" id="ARBA00002919"/>
    </source>
</evidence>
<keyword evidence="15" id="KW-1185">Reference proteome</keyword>
<comment type="pathway">
    <text evidence="2 11">Cofactor biosynthesis; (R)-pantothenate biosynthesis; (R)-pantoate from 3-methyl-2-oxobutanoate: step 2/2.</text>
</comment>
<reference evidence="14" key="1">
    <citation type="submission" date="2020-04" db="EMBL/GenBank/DDBJ databases">
        <title>A desert anoxygenic phototrophic bacterium fixes CO2 using RubisCO under aerobic conditions.</title>
        <authorList>
            <person name="Tang K."/>
        </authorList>
    </citation>
    <scope>NUCLEOTIDE SEQUENCE [LARGE SCALE GENOMIC DNA]</scope>
    <source>
        <strain evidence="14">MIMtkB3</strain>
    </source>
</reference>
<evidence type="ECO:0000256" key="7">
    <source>
        <dbReference type="ARBA" id="ARBA00022857"/>
    </source>
</evidence>
<dbReference type="SUPFAM" id="SSF48179">
    <property type="entry name" value="6-phosphogluconate dehydrogenase C-terminal domain-like"/>
    <property type="match status" value="1"/>
</dbReference>
<comment type="catalytic activity">
    <reaction evidence="10 11">
        <text>(R)-pantoate + NADP(+) = 2-dehydropantoate + NADPH + H(+)</text>
        <dbReference type="Rhea" id="RHEA:16233"/>
        <dbReference type="ChEBI" id="CHEBI:11561"/>
        <dbReference type="ChEBI" id="CHEBI:15378"/>
        <dbReference type="ChEBI" id="CHEBI:15980"/>
        <dbReference type="ChEBI" id="CHEBI:57783"/>
        <dbReference type="ChEBI" id="CHEBI:58349"/>
        <dbReference type="EC" id="1.1.1.169"/>
    </reaction>
</comment>
<evidence type="ECO:0000313" key="14">
    <source>
        <dbReference type="EMBL" id="QJE71866.1"/>
    </source>
</evidence>
<dbReference type="PANTHER" id="PTHR21708:SF26">
    <property type="entry name" value="2-DEHYDROPANTOATE 2-REDUCTASE"/>
    <property type="match status" value="1"/>
</dbReference>
<dbReference type="Pfam" id="PF02558">
    <property type="entry name" value="ApbA"/>
    <property type="match status" value="1"/>
</dbReference>
<dbReference type="InterPro" id="IPR013332">
    <property type="entry name" value="KPR_N"/>
</dbReference>
<dbReference type="InterPro" id="IPR003710">
    <property type="entry name" value="ApbA"/>
</dbReference>
<dbReference type="SUPFAM" id="SSF51735">
    <property type="entry name" value="NAD(P)-binding Rossmann-fold domains"/>
    <property type="match status" value="1"/>
</dbReference>
<evidence type="ECO:0000256" key="9">
    <source>
        <dbReference type="ARBA" id="ARBA00032024"/>
    </source>
</evidence>
<keyword evidence="8 11" id="KW-0560">Oxidoreductase</keyword>
<comment type="function">
    <text evidence="1 11">Catalyzes the NADPH-dependent reduction of ketopantoate into pantoic acid.</text>
</comment>
<evidence type="ECO:0000256" key="5">
    <source>
        <dbReference type="ARBA" id="ARBA00019465"/>
    </source>
</evidence>